<name>A0A226QRE6_9BACL</name>
<dbReference type="InterPro" id="IPR010359">
    <property type="entry name" value="IrrE_HExxH"/>
</dbReference>
<evidence type="ECO:0000313" key="3">
    <source>
        <dbReference type="Proteomes" id="UP000198394"/>
    </source>
</evidence>
<dbReference type="Pfam" id="PF06114">
    <property type="entry name" value="Peptidase_M78"/>
    <property type="match status" value="1"/>
</dbReference>
<keyword evidence="2" id="KW-0238">DNA-binding</keyword>
<keyword evidence="3" id="KW-1185">Reference proteome</keyword>
<evidence type="ECO:0000259" key="1">
    <source>
        <dbReference type="Pfam" id="PF06114"/>
    </source>
</evidence>
<dbReference type="InterPro" id="IPR052345">
    <property type="entry name" value="Rad_response_metalloprotease"/>
</dbReference>
<organism evidence="2 3">
    <name type="scientific">Parageobacillus galactosidasius</name>
    <dbReference type="NCBI Taxonomy" id="883812"/>
    <lineage>
        <taxon>Bacteria</taxon>
        <taxon>Bacillati</taxon>
        <taxon>Bacillota</taxon>
        <taxon>Bacilli</taxon>
        <taxon>Bacillales</taxon>
        <taxon>Anoxybacillaceae</taxon>
        <taxon>Parageobacillus</taxon>
    </lineage>
</organism>
<dbReference type="AlphaFoldDB" id="A0A226QRE6"/>
<proteinExistence type="predicted"/>
<dbReference type="Gene3D" id="1.10.10.2910">
    <property type="match status" value="1"/>
</dbReference>
<gene>
    <name evidence="2" type="ORF">B9L23_00495</name>
</gene>
<dbReference type="PANTHER" id="PTHR43236:SF2">
    <property type="entry name" value="BLL0069 PROTEIN"/>
    <property type="match status" value="1"/>
</dbReference>
<dbReference type="RefSeq" id="WP_074043459.1">
    <property type="nucleotide sequence ID" value="NZ_NDYL01000001.1"/>
</dbReference>
<protein>
    <submittedName>
        <fullName evidence="2">DNA-binding protein</fullName>
    </submittedName>
</protein>
<sequence>MVKVEVKPNVLQWVIKRMDNFDRLKDQFPNIDKWINQESQPTLKQLEKLAKMTAVPLGYFFLPNPPEEKLRIPHYRTVRDEGAVRPSPNLLETVQTMERRQQWMRDYLIQLGNPPLNYVGRANLSMDPKLVAQDMRRTLNLEDGWASKQSTWQEALRNLIRKTEDIGIIVVINGVVGNNTHRKLDVAEFRGFVLIDDYAPLIFINGRDGKAAQMFTLAHELAHIWYGESAAFDLKNLQPADAEIENACNKAAAEFLVPEDELIIIWKQVGQSEDRFEQAARYFKVSEIVAARRALDLNLVTKEEFFLFYEDYMKRLRQQTEQTKTSGGNFYATQTMRIGRHFAEAVISAAKEGTILYREAYQLTGLSGDTFAKFAEYVDTGRYV</sequence>
<dbReference type="PANTHER" id="PTHR43236">
    <property type="entry name" value="ANTITOXIN HIGA1"/>
    <property type="match status" value="1"/>
</dbReference>
<feature type="domain" description="IrrE N-terminal-like" evidence="1">
    <location>
        <begin position="192"/>
        <end position="294"/>
    </location>
</feature>
<accession>A0A226QRE6</accession>
<reference evidence="2 3" key="1">
    <citation type="submission" date="2017-04" db="EMBL/GenBank/DDBJ databases">
        <title>The genome sequence of Parageobacillus galactosidasius DSM 18751.</title>
        <authorList>
            <person name="Ramaloko W.T."/>
            <person name="Koen N."/>
            <person name="Polliack S."/>
            <person name="Aliyu H."/>
            <person name="Lebre P."/>
            <person name="Mohr T."/>
            <person name="Oswald F."/>
            <person name="Zwick M."/>
            <person name="Neumann A."/>
            <person name="Syldatk C."/>
            <person name="Cowan D."/>
            <person name="De Maayer P."/>
        </authorList>
    </citation>
    <scope>NUCLEOTIDE SEQUENCE [LARGE SCALE GENOMIC DNA]</scope>
    <source>
        <strain evidence="2 3">DSM 18751</strain>
    </source>
</reference>
<comment type="caution">
    <text evidence="2">The sequence shown here is derived from an EMBL/GenBank/DDBJ whole genome shotgun (WGS) entry which is preliminary data.</text>
</comment>
<dbReference type="GO" id="GO:0003677">
    <property type="term" value="F:DNA binding"/>
    <property type="evidence" value="ECO:0007669"/>
    <property type="project" value="UniProtKB-KW"/>
</dbReference>
<dbReference type="EMBL" id="NDYL01000001">
    <property type="protein sequence ID" value="OXB95031.1"/>
    <property type="molecule type" value="Genomic_DNA"/>
</dbReference>
<evidence type="ECO:0000313" key="2">
    <source>
        <dbReference type="EMBL" id="OXB95031.1"/>
    </source>
</evidence>
<dbReference type="Proteomes" id="UP000198394">
    <property type="component" value="Unassembled WGS sequence"/>
</dbReference>